<proteinExistence type="predicted"/>
<dbReference type="EMBL" id="CP015136">
    <property type="protein sequence ID" value="AMY11531.1"/>
    <property type="molecule type" value="Genomic_DNA"/>
</dbReference>
<evidence type="ECO:0000313" key="2">
    <source>
        <dbReference type="Proteomes" id="UP000076079"/>
    </source>
</evidence>
<gene>
    <name evidence="1" type="ORF">LuPra_04782</name>
</gene>
<organism evidence="1 2">
    <name type="scientific">Luteitalea pratensis</name>
    <dbReference type="NCBI Taxonomy" id="1855912"/>
    <lineage>
        <taxon>Bacteria</taxon>
        <taxon>Pseudomonadati</taxon>
        <taxon>Acidobacteriota</taxon>
        <taxon>Vicinamibacteria</taxon>
        <taxon>Vicinamibacterales</taxon>
        <taxon>Vicinamibacteraceae</taxon>
        <taxon>Luteitalea</taxon>
    </lineage>
</organism>
<dbReference type="AlphaFoldDB" id="A0A143PT19"/>
<dbReference type="OrthoDB" id="8527419at2"/>
<dbReference type="KEGG" id="abac:LuPra_04782"/>
<protein>
    <submittedName>
        <fullName evidence="1">Uncharacterized protein</fullName>
    </submittedName>
</protein>
<dbReference type="Proteomes" id="UP000076079">
    <property type="component" value="Chromosome"/>
</dbReference>
<sequence length="78" mass="9155">MRMLPNRRRILWKLFRAGQLVRCEVSPHPFGMELRYLVNGKPILSRVFEEWEALEVAAATWCEGLLHRGWHASNRPVA</sequence>
<reference evidence="2" key="2">
    <citation type="submission" date="2016-04" db="EMBL/GenBank/DDBJ databases">
        <title>First Complete Genome Sequence of a Subdivision 6 Acidobacterium.</title>
        <authorList>
            <person name="Huang S."/>
            <person name="Vieira S."/>
            <person name="Bunk B."/>
            <person name="Riedel T."/>
            <person name="Sproeer C."/>
            <person name="Overmann J."/>
        </authorList>
    </citation>
    <scope>NUCLEOTIDE SEQUENCE [LARGE SCALE GENOMIC DNA]</scope>
    <source>
        <strain evidence="2">DSM 100886 HEG_-6_39</strain>
    </source>
</reference>
<name>A0A143PT19_LUTPR</name>
<accession>A0A143PT19</accession>
<reference evidence="1 2" key="1">
    <citation type="journal article" date="2016" name="Genome Announc.">
        <title>First Complete Genome Sequence of a Subdivision 6 Acidobacterium Strain.</title>
        <authorList>
            <person name="Huang S."/>
            <person name="Vieira S."/>
            <person name="Bunk B."/>
            <person name="Riedel T."/>
            <person name="Sproer C."/>
            <person name="Overmann J."/>
        </authorList>
    </citation>
    <scope>NUCLEOTIDE SEQUENCE [LARGE SCALE GENOMIC DNA]</scope>
    <source>
        <strain evidence="2">DSM 100886 HEG_-6_39</strain>
    </source>
</reference>
<evidence type="ECO:0000313" key="1">
    <source>
        <dbReference type="EMBL" id="AMY11531.1"/>
    </source>
</evidence>
<dbReference type="RefSeq" id="WP_110173072.1">
    <property type="nucleotide sequence ID" value="NZ_CP015136.1"/>
</dbReference>
<keyword evidence="2" id="KW-1185">Reference proteome</keyword>